<dbReference type="KEGG" id="dpx:DAPPUDRAFT_239178"/>
<keyword evidence="1" id="KW-0472">Membrane</keyword>
<evidence type="ECO:0000313" key="2">
    <source>
        <dbReference type="EMBL" id="EFX84259.1"/>
    </source>
</evidence>
<reference evidence="2 3" key="1">
    <citation type="journal article" date="2011" name="Science">
        <title>The ecoresponsive genome of Daphnia pulex.</title>
        <authorList>
            <person name="Colbourne J.K."/>
            <person name="Pfrender M.E."/>
            <person name="Gilbert D."/>
            <person name="Thomas W.K."/>
            <person name="Tucker A."/>
            <person name="Oakley T.H."/>
            <person name="Tokishita S."/>
            <person name="Aerts A."/>
            <person name="Arnold G.J."/>
            <person name="Basu M.K."/>
            <person name="Bauer D.J."/>
            <person name="Caceres C.E."/>
            <person name="Carmel L."/>
            <person name="Casola C."/>
            <person name="Choi J.H."/>
            <person name="Detter J.C."/>
            <person name="Dong Q."/>
            <person name="Dusheyko S."/>
            <person name="Eads B.D."/>
            <person name="Frohlich T."/>
            <person name="Geiler-Samerotte K.A."/>
            <person name="Gerlach D."/>
            <person name="Hatcher P."/>
            <person name="Jogdeo S."/>
            <person name="Krijgsveld J."/>
            <person name="Kriventseva E.V."/>
            <person name="Kultz D."/>
            <person name="Laforsch C."/>
            <person name="Lindquist E."/>
            <person name="Lopez J."/>
            <person name="Manak J.R."/>
            <person name="Muller J."/>
            <person name="Pangilinan J."/>
            <person name="Patwardhan R.P."/>
            <person name="Pitluck S."/>
            <person name="Pritham E.J."/>
            <person name="Rechtsteiner A."/>
            <person name="Rho M."/>
            <person name="Rogozin I.B."/>
            <person name="Sakarya O."/>
            <person name="Salamov A."/>
            <person name="Schaack S."/>
            <person name="Shapiro H."/>
            <person name="Shiga Y."/>
            <person name="Skalitzky C."/>
            <person name="Smith Z."/>
            <person name="Souvorov A."/>
            <person name="Sung W."/>
            <person name="Tang Z."/>
            <person name="Tsuchiya D."/>
            <person name="Tu H."/>
            <person name="Vos H."/>
            <person name="Wang M."/>
            <person name="Wolf Y.I."/>
            <person name="Yamagata H."/>
            <person name="Yamada T."/>
            <person name="Ye Y."/>
            <person name="Shaw J.R."/>
            <person name="Andrews J."/>
            <person name="Crease T.J."/>
            <person name="Tang H."/>
            <person name="Lucas S.M."/>
            <person name="Robertson H.M."/>
            <person name="Bork P."/>
            <person name="Koonin E.V."/>
            <person name="Zdobnov E.M."/>
            <person name="Grigoriev I.V."/>
            <person name="Lynch M."/>
            <person name="Boore J.L."/>
        </authorList>
    </citation>
    <scope>NUCLEOTIDE SEQUENCE [LARGE SCALE GENOMIC DNA]</scope>
</reference>
<dbReference type="AlphaFoldDB" id="E9G8J8"/>
<protein>
    <submittedName>
        <fullName evidence="2">Uncharacterized protein</fullName>
    </submittedName>
</protein>
<organism evidence="2 3">
    <name type="scientific">Daphnia pulex</name>
    <name type="common">Water flea</name>
    <dbReference type="NCBI Taxonomy" id="6669"/>
    <lineage>
        <taxon>Eukaryota</taxon>
        <taxon>Metazoa</taxon>
        <taxon>Ecdysozoa</taxon>
        <taxon>Arthropoda</taxon>
        <taxon>Crustacea</taxon>
        <taxon>Branchiopoda</taxon>
        <taxon>Diplostraca</taxon>
        <taxon>Cladocera</taxon>
        <taxon>Anomopoda</taxon>
        <taxon>Daphniidae</taxon>
        <taxon>Daphnia</taxon>
    </lineage>
</organism>
<gene>
    <name evidence="2" type="ORF">DAPPUDRAFT_239178</name>
</gene>
<dbReference type="PANTHER" id="PTHR23263:SF124">
    <property type="entry name" value="SMALL PROLINE-RICH PROTEIN 3"/>
    <property type="match status" value="1"/>
</dbReference>
<dbReference type="EMBL" id="GL732535">
    <property type="protein sequence ID" value="EFX84259.1"/>
    <property type="molecule type" value="Genomic_DNA"/>
</dbReference>
<dbReference type="PANTHER" id="PTHR23263">
    <property type="entry name" value="SMALL PROLINE-RICH PROTEIN"/>
    <property type="match status" value="1"/>
</dbReference>
<keyword evidence="1" id="KW-1133">Transmembrane helix</keyword>
<keyword evidence="1" id="KW-0812">Transmembrane</keyword>
<evidence type="ECO:0000313" key="3">
    <source>
        <dbReference type="Proteomes" id="UP000000305"/>
    </source>
</evidence>
<evidence type="ECO:0000256" key="1">
    <source>
        <dbReference type="SAM" id="Phobius"/>
    </source>
</evidence>
<dbReference type="Proteomes" id="UP000000305">
    <property type="component" value="Unassembled WGS sequence"/>
</dbReference>
<sequence length="359" mass="40269">MKFNLQTGRPVCMSLTLEGREEVYTHPQQHQSNEGKPSLHFLHFRRSRRSLRKTCHVTAERLGENDTCNIIIKQFQKPQGFRVIYGVVLLLGVESLMIGSTTGVLMSPGPHNIAVLLLNINAVPAYTTKAPMYYTTKALDKLWRRIKYYTNEASKYYTTIYAASRCITKEPEPIPGNVNLQMGRPLLNHGFVLLDGWVDHWCTDVFEYGGYQTATPASYYTTYATTGCYTTNILECHTATYDSPKFYTEESNYNYARSYSTKAAEYPKAVQHEGGGVLQHEGGGVLQHEGGGVLQHEGGGVLQHEGGGVLQHEGSGFHYTTTCAAPRYYTETPKYYTKAAEYYTTNNASGSYYKGIPNY</sequence>
<dbReference type="HOGENOM" id="CLU_897933_0_0_1"/>
<accession>E9G8J8</accession>
<name>E9G8J8_DAPPU</name>
<dbReference type="InParanoid" id="E9G8J8"/>
<dbReference type="PhylomeDB" id="E9G8J8"/>
<keyword evidence="3" id="KW-1185">Reference proteome</keyword>
<proteinExistence type="predicted"/>
<feature type="transmembrane region" description="Helical" evidence="1">
    <location>
        <begin position="83"/>
        <end position="106"/>
    </location>
</feature>